<comment type="caution">
    <text evidence="4">The sequence shown here is derived from an EMBL/GenBank/DDBJ whole genome shotgun (WGS) entry which is preliminary data.</text>
</comment>
<dbReference type="PANTHER" id="PTHR11108:SF10">
    <property type="entry name" value="RETROTRANSPOSON GAG DOMAIN-CONTAINING PROTEIN"/>
    <property type="match status" value="1"/>
</dbReference>
<name>A0ABQ7VZP1_SOLTU</name>
<keyword evidence="2" id="KW-0505">Motor protein</keyword>
<evidence type="ECO:0000256" key="1">
    <source>
        <dbReference type="ARBA" id="ARBA00023123"/>
    </source>
</evidence>
<proteinExistence type="predicted"/>
<dbReference type="InterPro" id="IPR001015">
    <property type="entry name" value="Ferrochelatase"/>
</dbReference>
<dbReference type="PANTHER" id="PTHR11108">
    <property type="entry name" value="FERROCHELATASE"/>
    <property type="match status" value="1"/>
</dbReference>
<reference evidence="4 5" key="1">
    <citation type="journal article" date="2021" name="bioRxiv">
        <title>Chromosome-scale and haplotype-resolved genome assembly of a tetraploid potato cultivar.</title>
        <authorList>
            <person name="Sun H."/>
            <person name="Jiao W.-B."/>
            <person name="Krause K."/>
            <person name="Campoy J.A."/>
            <person name="Goel M."/>
            <person name="Folz-Donahue K."/>
            <person name="Kukat C."/>
            <person name="Huettel B."/>
            <person name="Schneeberger K."/>
        </authorList>
    </citation>
    <scope>NUCLEOTIDE SEQUENCE [LARGE SCALE GENOMIC DNA]</scope>
    <source>
        <strain evidence="4">SolTubOtavaFocal</strain>
        <tissue evidence="4">Leaves</tissue>
    </source>
</reference>
<evidence type="ECO:0000256" key="2">
    <source>
        <dbReference type="ARBA" id="ARBA00023175"/>
    </source>
</evidence>
<sequence length="863" mass="97761">MEVVVLDRFNGNADPEDWISRAERYFTFLGFSEEYWLPLPFLYLDGEALEWFRWLFRNKQFFDWNHFKEKLALRFQKGTYTESSGVDAQITSILALLQKIEDKYAFTSQQVVVEDTGICTPTVFSGETASPSTEENSSPVDYIEGHPELLDTSTPDHSGHVDYVFDEMSNGVFTKEVAETSPASIVVADLNHIQSPKEFDKCFHSYCPIVVAKVQPDTPFKMLDEQTSDPKHSEVHLLDEGSPKDMSKRYVTAKSLDRGLSKQKIEFETFDDKSLAEFLVEPETIEKLYLDDFFMESEDSSPRSNLPSDGLLVVEHGKFSDEFSARNILCQFLFNHGDIAAIHGTATYLCIWDPGISFKFKALIGTVNTKPPLLLGSTGTFGFIVYANSVTQVWDPGQQRCMHSPILLFVFALIAVTSLNFNSRDTFAKWTIAYKMVVMELKVDDTCAEVNRVFEDSSQRVSSREIQSIAPLDIICLPKLFRFLQQLLAQLIFVVQAPKSKVRYAAIGGDVCSRKKIVEHAVSAYLACLQGCIKTMVDSIEQELCNFSMLEEIMVFFGAQGVPASYAIEIESGLEFLKGASIVDAYVVHKSMLEKSKSNSILSSWGKFITTTRLMCYLAHFGGHRLVEERTVTQQIQLAELRKTSGAAMRLPLLTSSQALLAIILQQKHHYLSLLCETPMEVNKKCRLRDPESFSYLQQSYCYEIIACITSAHDSVNIKEVLKIAWLGKREQMKLFRVVAFVMILGNMEFFEGNEFVSSIVQVDSVWFILCTTIAALYTHLSLGRFNIILSVWLYSNLEDKVLIEDESIVMNQVQPNRNTKITQIVVGLARPIGLRTSNWARLCLRFGLINTTWESKLDLCKL</sequence>
<dbReference type="EMBL" id="JAIVGD010000005">
    <property type="protein sequence ID" value="KAH0773946.1"/>
    <property type="molecule type" value="Genomic_DNA"/>
</dbReference>
<dbReference type="Pfam" id="PF00063">
    <property type="entry name" value="Myosin_head"/>
    <property type="match status" value="1"/>
</dbReference>
<protein>
    <recommendedName>
        <fullName evidence="3">Myosin motor domain-containing protein</fullName>
    </recommendedName>
</protein>
<dbReference type="InterPro" id="IPR027417">
    <property type="entry name" value="P-loop_NTPase"/>
</dbReference>
<dbReference type="InterPro" id="IPR001609">
    <property type="entry name" value="Myosin_head_motor_dom-like"/>
</dbReference>
<dbReference type="Proteomes" id="UP000826656">
    <property type="component" value="Unassembled WGS sequence"/>
</dbReference>
<keyword evidence="5" id="KW-1185">Reference proteome</keyword>
<dbReference type="Gene3D" id="3.40.850.10">
    <property type="entry name" value="Kinesin motor domain"/>
    <property type="match status" value="1"/>
</dbReference>
<keyword evidence="1" id="KW-0518">Myosin</keyword>
<dbReference type="Gene3D" id="1.20.120.720">
    <property type="entry name" value="Myosin VI head, motor domain, U50 subdomain"/>
    <property type="match status" value="1"/>
</dbReference>
<organism evidence="4 5">
    <name type="scientific">Solanum tuberosum</name>
    <name type="common">Potato</name>
    <dbReference type="NCBI Taxonomy" id="4113"/>
    <lineage>
        <taxon>Eukaryota</taxon>
        <taxon>Viridiplantae</taxon>
        <taxon>Streptophyta</taxon>
        <taxon>Embryophyta</taxon>
        <taxon>Tracheophyta</taxon>
        <taxon>Spermatophyta</taxon>
        <taxon>Magnoliopsida</taxon>
        <taxon>eudicotyledons</taxon>
        <taxon>Gunneridae</taxon>
        <taxon>Pentapetalae</taxon>
        <taxon>asterids</taxon>
        <taxon>lamiids</taxon>
        <taxon>Solanales</taxon>
        <taxon>Solanaceae</taxon>
        <taxon>Solanoideae</taxon>
        <taxon>Solaneae</taxon>
        <taxon>Solanum</taxon>
    </lineage>
</organism>
<dbReference type="Gene3D" id="1.10.10.820">
    <property type="match status" value="1"/>
</dbReference>
<evidence type="ECO:0000313" key="4">
    <source>
        <dbReference type="EMBL" id="KAH0773946.1"/>
    </source>
</evidence>
<evidence type="ECO:0000259" key="3">
    <source>
        <dbReference type="Pfam" id="PF00063"/>
    </source>
</evidence>
<feature type="domain" description="Myosin motor" evidence="3">
    <location>
        <begin position="636"/>
        <end position="763"/>
    </location>
</feature>
<dbReference type="SUPFAM" id="SSF52540">
    <property type="entry name" value="P-loop containing nucleoside triphosphate hydrolases"/>
    <property type="match status" value="1"/>
</dbReference>
<evidence type="ECO:0000313" key="5">
    <source>
        <dbReference type="Proteomes" id="UP000826656"/>
    </source>
</evidence>
<accession>A0ABQ7VZP1</accession>
<gene>
    <name evidence="4" type="ORF">KY290_011083</name>
</gene>
<dbReference type="InterPro" id="IPR036961">
    <property type="entry name" value="Kinesin_motor_dom_sf"/>
</dbReference>